<dbReference type="Pfam" id="PF00128">
    <property type="entry name" value="Alpha-amylase"/>
    <property type="match status" value="1"/>
</dbReference>
<sequence>MTIDPSPNWWRQAAVYQVYPRSFADQNGDGLGDLPGLTSRIPYLQQLGIDAIWLSPFYPSALADGGYDVDDYRNVDPRLGTLDDFDTLVAEAHEAGIKVIVDIVPNHSSDRHLSFQKALRAQPGSAERALYHFYDGQGPDGSQPPSDWVSHFGGGAWTRVTAEMADGEAVTEGKLGAQWYLHLFAREQPDWNWENPEVREDFLHTLRFWSDRDVDGFRVDVAHAMAKDMSLPLRSKVGTESSIGDGTDPLYDRDEVHSIFEGWRSVLNDYEPPRTAVAEAWVSFPERQALYARPSELGQAFNFDLLRADFNAAEFRQIIAKCLAEAAATGSSSTWVFSNHDVVRHASRYGLPAGLSLSGEDAWLMSDGTQPVLDPARGTRRARAATLLMLALPGSAYLYQGEELGLFEVADLPSESLQDPTWDRTGHQRKGRDGCRVPIPWTSQGSSLGFGPDDGAKPWLPQPSWFASFAASAQDGVPGSSLELYRAALAARKALQAEETLEWLSLPEKASGAEGLLHFRRPNGWQSVTNFGSTAVSMPSETLGAAVILASEPGLAPDTVVDSSLILPAETTIWLHR</sequence>
<dbReference type="PANTHER" id="PTHR10357">
    <property type="entry name" value="ALPHA-AMYLASE FAMILY MEMBER"/>
    <property type="match status" value="1"/>
</dbReference>
<dbReference type="GO" id="GO:0004558">
    <property type="term" value="F:alpha-1,4-glucosidase activity"/>
    <property type="evidence" value="ECO:0007669"/>
    <property type="project" value="UniProtKB-EC"/>
</dbReference>
<feature type="domain" description="Glycosyl hydrolase family 13 catalytic" evidence="3">
    <location>
        <begin position="17"/>
        <end position="436"/>
    </location>
</feature>
<keyword evidence="4" id="KW-0378">Hydrolase</keyword>
<gene>
    <name evidence="4" type="ORF">FHU41_002461</name>
</gene>
<dbReference type="InterPro" id="IPR017853">
    <property type="entry name" value="GH"/>
</dbReference>
<dbReference type="Proteomes" id="UP000521748">
    <property type="component" value="Unassembled WGS sequence"/>
</dbReference>
<keyword evidence="4" id="KW-0326">Glycosidase</keyword>
<dbReference type="CDD" id="cd11332">
    <property type="entry name" value="AmyAc_OligoGlu_TS"/>
    <property type="match status" value="1"/>
</dbReference>
<dbReference type="Gene3D" id="3.90.400.10">
    <property type="entry name" value="Oligo-1,6-glucosidase, Domain 2"/>
    <property type="match status" value="1"/>
</dbReference>
<evidence type="ECO:0000256" key="2">
    <source>
        <dbReference type="SAM" id="MobiDB-lite"/>
    </source>
</evidence>
<dbReference type="SUPFAM" id="SSF51445">
    <property type="entry name" value="(Trans)glycosidases"/>
    <property type="match status" value="1"/>
</dbReference>
<accession>A0A7Y9LV84</accession>
<comment type="caution">
    <text evidence="4">The sequence shown here is derived from an EMBL/GenBank/DDBJ whole genome shotgun (WGS) entry which is preliminary data.</text>
</comment>
<dbReference type="InterPro" id="IPR045857">
    <property type="entry name" value="O16G_dom_2"/>
</dbReference>
<dbReference type="Gene3D" id="3.20.20.80">
    <property type="entry name" value="Glycosidases"/>
    <property type="match status" value="2"/>
</dbReference>
<feature type="compositionally biased region" description="Basic and acidic residues" evidence="2">
    <location>
        <begin position="421"/>
        <end position="435"/>
    </location>
</feature>
<organism evidence="4 5">
    <name type="scientific">Psychromicrobium silvestre</name>
    <dbReference type="NCBI Taxonomy" id="1645614"/>
    <lineage>
        <taxon>Bacteria</taxon>
        <taxon>Bacillati</taxon>
        <taxon>Actinomycetota</taxon>
        <taxon>Actinomycetes</taxon>
        <taxon>Micrococcales</taxon>
        <taxon>Micrococcaceae</taxon>
        <taxon>Psychromicrobium</taxon>
    </lineage>
</organism>
<evidence type="ECO:0000313" key="5">
    <source>
        <dbReference type="Proteomes" id="UP000521748"/>
    </source>
</evidence>
<dbReference type="PANTHER" id="PTHR10357:SF179">
    <property type="entry name" value="NEUTRAL AND BASIC AMINO ACID TRANSPORT PROTEIN RBAT"/>
    <property type="match status" value="1"/>
</dbReference>
<feature type="region of interest" description="Disordered" evidence="2">
    <location>
        <begin position="418"/>
        <end position="438"/>
    </location>
</feature>
<name>A0A7Y9LV84_9MICC</name>
<keyword evidence="5" id="KW-1185">Reference proteome</keyword>
<reference evidence="4 5" key="1">
    <citation type="submission" date="2020-07" db="EMBL/GenBank/DDBJ databases">
        <title>Sequencing the genomes of 1000 actinobacteria strains.</title>
        <authorList>
            <person name="Klenk H.-P."/>
        </authorList>
    </citation>
    <scope>NUCLEOTIDE SEQUENCE [LARGE SCALE GENOMIC DNA]</scope>
    <source>
        <strain evidence="4 5">DSM 102047</strain>
    </source>
</reference>
<dbReference type="EMBL" id="JACBYQ010000002">
    <property type="protein sequence ID" value="NYE96211.1"/>
    <property type="molecule type" value="Genomic_DNA"/>
</dbReference>
<dbReference type="GO" id="GO:0004556">
    <property type="term" value="F:alpha-amylase activity"/>
    <property type="evidence" value="ECO:0007669"/>
    <property type="project" value="TreeGrafter"/>
</dbReference>
<dbReference type="EC" id="3.2.1.20" evidence="4"/>
<dbReference type="InterPro" id="IPR006047">
    <property type="entry name" value="GH13_cat_dom"/>
</dbReference>
<evidence type="ECO:0000259" key="3">
    <source>
        <dbReference type="SMART" id="SM00642"/>
    </source>
</evidence>
<proteinExistence type="inferred from homology"/>
<dbReference type="GO" id="GO:0009313">
    <property type="term" value="P:oligosaccharide catabolic process"/>
    <property type="evidence" value="ECO:0007669"/>
    <property type="project" value="TreeGrafter"/>
</dbReference>
<dbReference type="SMART" id="SM00642">
    <property type="entry name" value="Aamy"/>
    <property type="match status" value="1"/>
</dbReference>
<dbReference type="RefSeq" id="WP_179389897.1">
    <property type="nucleotide sequence ID" value="NZ_JACBYQ010000002.1"/>
</dbReference>
<evidence type="ECO:0000313" key="4">
    <source>
        <dbReference type="EMBL" id="NYE96211.1"/>
    </source>
</evidence>
<evidence type="ECO:0000256" key="1">
    <source>
        <dbReference type="ARBA" id="ARBA00008061"/>
    </source>
</evidence>
<dbReference type="AlphaFoldDB" id="A0A7Y9LV84"/>
<protein>
    <submittedName>
        <fullName evidence="4">Alpha-glucosidase</fullName>
        <ecNumber evidence="4">3.2.1.20</ecNumber>
    </submittedName>
</protein>
<comment type="similarity">
    <text evidence="1">Belongs to the glycosyl hydrolase 13 family.</text>
</comment>